<dbReference type="EMBL" id="POQS01000002">
    <property type="protein sequence ID" value="PND34224.1"/>
    <property type="molecule type" value="Genomic_DNA"/>
</dbReference>
<proteinExistence type="predicted"/>
<dbReference type="Proteomes" id="UP000235994">
    <property type="component" value="Unassembled WGS sequence"/>
</dbReference>
<sequence length="155" mass="17426">MWSFIKRLLAGPAPAEDPLRETLSFDDAGLTRASELLRALRQREFWPWDEIHEFGFRYTQALYPDPWAGDYMEGLWIFRVCGDEGGRMTLEFDQDMLDAERLPDALLRHLPGLDMGALRAGLAAAGRGPHNFEAEGDWIAWRRADAAPTPGPGPA</sequence>
<evidence type="ECO:0000313" key="1">
    <source>
        <dbReference type="EMBL" id="PND34224.1"/>
    </source>
</evidence>
<name>A0A2N8KL94_9BURK</name>
<organism evidence="1 2">
    <name type="scientific">Achromobacter pulmonis</name>
    <dbReference type="NCBI Taxonomy" id="1389932"/>
    <lineage>
        <taxon>Bacteria</taxon>
        <taxon>Pseudomonadati</taxon>
        <taxon>Pseudomonadota</taxon>
        <taxon>Betaproteobacteria</taxon>
        <taxon>Burkholderiales</taxon>
        <taxon>Alcaligenaceae</taxon>
        <taxon>Achromobacter</taxon>
    </lineage>
</organism>
<reference evidence="1 2" key="1">
    <citation type="submission" date="2018-01" db="EMBL/GenBank/DDBJ databases">
        <title>The draft genome of an aniline degradation strain ANB-1.</title>
        <authorList>
            <person name="Zhang L."/>
            <person name="Jiang J."/>
        </authorList>
    </citation>
    <scope>NUCLEOTIDE SEQUENCE [LARGE SCALE GENOMIC DNA]</scope>
    <source>
        <strain evidence="1 2">ANB-1</strain>
    </source>
</reference>
<comment type="caution">
    <text evidence="1">The sequence shown here is derived from an EMBL/GenBank/DDBJ whole genome shotgun (WGS) entry which is preliminary data.</text>
</comment>
<dbReference type="AlphaFoldDB" id="A0A2N8KL94"/>
<accession>A0A2N8KL94</accession>
<keyword evidence="2" id="KW-1185">Reference proteome</keyword>
<gene>
    <name evidence="1" type="ORF">C1I89_08285</name>
</gene>
<evidence type="ECO:0000313" key="2">
    <source>
        <dbReference type="Proteomes" id="UP000235994"/>
    </source>
</evidence>
<protein>
    <submittedName>
        <fullName evidence="1">Uncharacterized protein</fullName>
    </submittedName>
</protein>
<dbReference type="RefSeq" id="WP_102772293.1">
    <property type="nucleotide sequence ID" value="NZ_POQS01000002.1"/>
</dbReference>